<comment type="similarity">
    <text evidence="2">Belongs to the PsbU family.</text>
</comment>
<evidence type="ECO:0000256" key="6">
    <source>
        <dbReference type="SAM" id="SignalP"/>
    </source>
</evidence>
<evidence type="ECO:0000256" key="5">
    <source>
        <dbReference type="ARBA" id="ARBA00043089"/>
    </source>
</evidence>
<dbReference type="GO" id="GO:0015979">
    <property type="term" value="P:photosynthesis"/>
    <property type="evidence" value="ECO:0007669"/>
    <property type="project" value="InterPro"/>
</dbReference>
<feature type="signal peptide" evidence="6">
    <location>
        <begin position="1"/>
        <end position="22"/>
    </location>
</feature>
<keyword evidence="3" id="KW-0793">Thylakoid</keyword>
<evidence type="ECO:0000256" key="2">
    <source>
        <dbReference type="ARBA" id="ARBA00010827"/>
    </source>
</evidence>
<organism evidence="7">
    <name type="scientific">Attheya septentrionalis</name>
    <dbReference type="NCBI Taxonomy" id="420275"/>
    <lineage>
        <taxon>Eukaryota</taxon>
        <taxon>Sar</taxon>
        <taxon>Stramenopiles</taxon>
        <taxon>Ochrophyta</taxon>
        <taxon>Bacillariophyta</taxon>
        <taxon>Coscinodiscophyceae</taxon>
        <taxon>Chaetocerotophycidae</taxon>
        <taxon>Chaetocerotales</taxon>
        <taxon>Attheyaceae</taxon>
        <taxon>Attheya</taxon>
    </lineage>
</organism>
<dbReference type="InterPro" id="IPR010527">
    <property type="entry name" value="PSII_PsbU"/>
</dbReference>
<accession>A0A7S2U5Z2</accession>
<gene>
    <name evidence="7" type="ORF">ASEP1449_LOCUS1392</name>
</gene>
<keyword evidence="6" id="KW-0732">Signal</keyword>
<dbReference type="AlphaFoldDB" id="A0A7S2U5Z2"/>
<dbReference type="GO" id="GO:0019898">
    <property type="term" value="C:extrinsic component of membrane"/>
    <property type="evidence" value="ECO:0007669"/>
    <property type="project" value="InterPro"/>
</dbReference>
<protein>
    <recommendedName>
        <fullName evidence="5">Photosystem II 12 kDa extrinsic protein</fullName>
    </recommendedName>
</protein>
<reference evidence="7" key="1">
    <citation type="submission" date="2021-01" db="EMBL/GenBank/DDBJ databases">
        <authorList>
            <person name="Corre E."/>
            <person name="Pelletier E."/>
            <person name="Niang G."/>
            <person name="Scheremetjew M."/>
            <person name="Finn R."/>
            <person name="Kale V."/>
            <person name="Holt S."/>
            <person name="Cochrane G."/>
            <person name="Meng A."/>
            <person name="Brown T."/>
            <person name="Cohen L."/>
        </authorList>
    </citation>
    <scope>NUCLEOTIDE SEQUENCE</scope>
    <source>
        <strain evidence="7">CCMP2084</strain>
    </source>
</reference>
<dbReference type="Pfam" id="PF06514">
    <property type="entry name" value="PsbU"/>
    <property type="match status" value="1"/>
</dbReference>
<dbReference type="GO" id="GO:0009523">
    <property type="term" value="C:photosystem II"/>
    <property type="evidence" value="ECO:0007669"/>
    <property type="project" value="InterPro"/>
</dbReference>
<dbReference type="Gene3D" id="1.10.150.320">
    <property type="entry name" value="Photosystem II 12 kDa extrinsic protein"/>
    <property type="match status" value="1"/>
</dbReference>
<evidence type="ECO:0000256" key="4">
    <source>
        <dbReference type="ARBA" id="ARBA00023136"/>
    </source>
</evidence>
<dbReference type="SUPFAM" id="SSF81585">
    <property type="entry name" value="PsbU/PolX domain-like"/>
    <property type="match status" value="1"/>
</dbReference>
<dbReference type="EMBL" id="HBHQ01002200">
    <property type="protein sequence ID" value="CAD9809569.1"/>
    <property type="molecule type" value="Transcribed_RNA"/>
</dbReference>
<evidence type="ECO:0000256" key="3">
    <source>
        <dbReference type="ARBA" id="ARBA00023078"/>
    </source>
</evidence>
<name>A0A7S2U5Z2_9STRA</name>
<proteinExistence type="inferred from homology"/>
<evidence type="ECO:0000256" key="1">
    <source>
        <dbReference type="ARBA" id="ARBA00004170"/>
    </source>
</evidence>
<comment type="subcellular location">
    <subcellularLocation>
        <location evidence="1">Membrane</location>
        <topology evidence="1">Peripheral membrane protein</topology>
    </subcellularLocation>
</comment>
<evidence type="ECO:0000313" key="7">
    <source>
        <dbReference type="EMBL" id="CAD9809569.1"/>
    </source>
</evidence>
<keyword evidence="4" id="KW-0472">Membrane</keyword>
<sequence length="203" mass="22906">MLFPVLWVPLVFLCSFLFPADAFGTMPFLAGRVMHRGSAITMLEVCSKNVHHEVVTHNDDSLLMLQERRGMLKDGFLFACASLAAIHPTNVAAYSGPTIDVNNAMTREFSAFPGLYPTIGTKIINGAKNEPYKTKKEIYAVLDSDLEKDRLRQYDAALVIQKPDKPLQQFKASQICKYECGSRVSSSYRDQQIREVQEARRNR</sequence>
<dbReference type="GO" id="GO:0042549">
    <property type="term" value="P:photosystem II stabilization"/>
    <property type="evidence" value="ECO:0007669"/>
    <property type="project" value="InterPro"/>
</dbReference>
<feature type="chain" id="PRO_5031292526" description="Photosystem II 12 kDa extrinsic protein" evidence="6">
    <location>
        <begin position="23"/>
        <end position="203"/>
    </location>
</feature>